<proteinExistence type="predicted"/>
<sequence length="202" mass="21122">MAVESTLKPSEPGCLTRAMADGSSTASAAKVRGEGPLLDRLVVGGLAPHQAEVKGQAGVVRTHHQGGREVGEQLRHVVVAGELPETGFEVEVPVEAQCAVPPQSAAELIGRRVARALGAPRRGGDEAVACGDLIVVEQVGAAVVSDPGSVRTQGQFKVHERASGDHRQHACKGRKGRQCDATNGARVPGEMIYFKNSRGKEK</sequence>
<protein>
    <submittedName>
        <fullName evidence="1">Uncharacterized protein</fullName>
    </submittedName>
</protein>
<dbReference type="EMBL" id="SRLO01000271">
    <property type="protein sequence ID" value="TNN63522.1"/>
    <property type="molecule type" value="Genomic_DNA"/>
</dbReference>
<evidence type="ECO:0000313" key="2">
    <source>
        <dbReference type="Proteomes" id="UP000314294"/>
    </source>
</evidence>
<gene>
    <name evidence="1" type="ORF">EYF80_026264</name>
</gene>
<name>A0A4Z2HFE8_9TELE</name>
<organism evidence="1 2">
    <name type="scientific">Liparis tanakae</name>
    <name type="common">Tanaka's snailfish</name>
    <dbReference type="NCBI Taxonomy" id="230148"/>
    <lineage>
        <taxon>Eukaryota</taxon>
        <taxon>Metazoa</taxon>
        <taxon>Chordata</taxon>
        <taxon>Craniata</taxon>
        <taxon>Vertebrata</taxon>
        <taxon>Euteleostomi</taxon>
        <taxon>Actinopterygii</taxon>
        <taxon>Neopterygii</taxon>
        <taxon>Teleostei</taxon>
        <taxon>Neoteleostei</taxon>
        <taxon>Acanthomorphata</taxon>
        <taxon>Eupercaria</taxon>
        <taxon>Perciformes</taxon>
        <taxon>Cottioidei</taxon>
        <taxon>Cottales</taxon>
        <taxon>Liparidae</taxon>
        <taxon>Liparis</taxon>
    </lineage>
</organism>
<accession>A0A4Z2HFE8</accession>
<dbReference type="AlphaFoldDB" id="A0A4Z2HFE8"/>
<keyword evidence="2" id="KW-1185">Reference proteome</keyword>
<reference evidence="1 2" key="1">
    <citation type="submission" date="2019-03" db="EMBL/GenBank/DDBJ databases">
        <title>First draft genome of Liparis tanakae, snailfish: a comprehensive survey of snailfish specific genes.</title>
        <authorList>
            <person name="Kim W."/>
            <person name="Song I."/>
            <person name="Jeong J.-H."/>
            <person name="Kim D."/>
            <person name="Kim S."/>
            <person name="Ryu S."/>
            <person name="Song J.Y."/>
            <person name="Lee S.K."/>
        </authorList>
    </citation>
    <scope>NUCLEOTIDE SEQUENCE [LARGE SCALE GENOMIC DNA]</scope>
    <source>
        <tissue evidence="1">Muscle</tissue>
    </source>
</reference>
<evidence type="ECO:0000313" key="1">
    <source>
        <dbReference type="EMBL" id="TNN63522.1"/>
    </source>
</evidence>
<comment type="caution">
    <text evidence="1">The sequence shown here is derived from an EMBL/GenBank/DDBJ whole genome shotgun (WGS) entry which is preliminary data.</text>
</comment>
<dbReference type="Proteomes" id="UP000314294">
    <property type="component" value="Unassembled WGS sequence"/>
</dbReference>